<dbReference type="InterPro" id="IPR024079">
    <property type="entry name" value="MetalloPept_cat_dom_sf"/>
</dbReference>
<reference evidence="2 3" key="1">
    <citation type="submission" date="2014-06" db="EMBL/GenBank/DDBJ databases">
        <authorList>
            <person name="Bishop-Lilly K.A."/>
            <person name="Broomall S.M."/>
            <person name="Chain P.S."/>
            <person name="Chertkov O."/>
            <person name="Coyne S.R."/>
            <person name="Daligault H.E."/>
            <person name="Davenport K.W."/>
            <person name="Erkkila T."/>
            <person name="Frey K.G."/>
            <person name="Gibbons H.S."/>
            <person name="Gu W."/>
            <person name="Jaissle J."/>
            <person name="Johnson S.L."/>
            <person name="Koroleva G.I."/>
            <person name="Ladner J.T."/>
            <person name="Lo C.-C."/>
            <person name="Minogue T.D."/>
            <person name="Munk C."/>
            <person name="Palacios G.F."/>
            <person name="Redden C.L."/>
            <person name="Rosenzweig C.N."/>
            <person name="Scholz M.B."/>
            <person name="Teshima H."/>
            <person name="Xu Y."/>
        </authorList>
    </citation>
    <scope>NUCLEOTIDE SEQUENCE [LARGE SCALE GENOMIC DNA]</scope>
    <source>
        <strain evidence="2 3">EO147</strain>
    </source>
</reference>
<dbReference type="EMBL" id="CP008726">
    <property type="protein sequence ID" value="AIO65808.1"/>
    <property type="molecule type" value="Genomic_DNA"/>
</dbReference>
<name>A0AAI8B4A2_9BURK</name>
<sequence length="534" mass="58163">MSVPVGVQPYLDVRKGTTTVYSAPLVSPANLPGNLERGLTQTKLQSYSTTAWSIVVPATVVAPQYSFGIRYGNGASLDATPVKWARPARFTIGRLSLVLWPTAQDPTTSKVSISKLARDYFDSIPVSTLNYFDYTPLRLDYVILQGSSHPPRKYTKFADVVIDGASDLYGKVLKPLAIRVSLANTGRGLLIRDAKGAVVYGDSSPYSFGSYIGIGWFYDAAKGKYQDANTFGYSGGWTGWAATWNDPAGQCGNLFAHELGHSLGLSHFTTGTAKQWGIADEYPNDGVNGRNNPWGFDTMRNLFRTWYRVDANGPVLDRATGQPVGKHDPMNGGEDGNAVACYPQFTAYQAMKMQNWLDATPTLTDENGTPGVYRWNSTTLRYDSATAADGALRPAKIDIPVATLVGTLTANLTDGTSQIYPPLFAKSGNVFTLPNPFGSGLPAPYTDARYFVKIAYADGSVDYALIPDREITNATQLDSFSLNLELQRNPKRIQLFHAHKAYPAITEQDSDLIYTREINPPTIDQLPAPVVIGS</sequence>
<dbReference type="InterPro" id="IPR051256">
    <property type="entry name" value="Dictomallein"/>
</dbReference>
<dbReference type="PANTHER" id="PTHR39540:SF1">
    <property type="entry name" value="DICTOMALLEIN-1-RELATED"/>
    <property type="match status" value="1"/>
</dbReference>
<dbReference type="InterPro" id="IPR022218">
    <property type="entry name" value="TagA_dom"/>
</dbReference>
<feature type="domain" description="ToxR activated gene A lipoprotein" evidence="1">
    <location>
        <begin position="393"/>
        <end position="496"/>
    </location>
</feature>
<dbReference type="AlphaFoldDB" id="A0AAI8B4A2"/>
<dbReference type="GO" id="GO:0008237">
    <property type="term" value="F:metallopeptidase activity"/>
    <property type="evidence" value="ECO:0007669"/>
    <property type="project" value="InterPro"/>
</dbReference>
<proteinExistence type="predicted"/>
<dbReference type="PANTHER" id="PTHR39540">
    <property type="match status" value="1"/>
</dbReference>
<dbReference type="Gene3D" id="3.40.390.10">
    <property type="entry name" value="Collagenase (Catalytic Domain)"/>
    <property type="match status" value="1"/>
</dbReference>
<dbReference type="SUPFAM" id="SSF55486">
    <property type="entry name" value="Metalloproteases ('zincins'), catalytic domain"/>
    <property type="match status" value="1"/>
</dbReference>
<accession>A0AAI8B4A2</accession>
<gene>
    <name evidence="2" type="ORF">DM82_366</name>
</gene>
<protein>
    <submittedName>
        <fullName evidence="2">Peptidase M66 family protein</fullName>
    </submittedName>
</protein>
<evidence type="ECO:0000313" key="3">
    <source>
        <dbReference type="Proteomes" id="UP000029424"/>
    </source>
</evidence>
<dbReference type="Proteomes" id="UP000029424">
    <property type="component" value="Chromosome 1"/>
</dbReference>
<dbReference type="KEGG" id="bok:DM82_366"/>
<dbReference type="Pfam" id="PF10462">
    <property type="entry name" value="Peptidase_M66"/>
    <property type="match status" value="1"/>
</dbReference>
<dbReference type="Pfam" id="PF12561">
    <property type="entry name" value="TagA"/>
    <property type="match status" value="1"/>
</dbReference>
<evidence type="ECO:0000259" key="1">
    <source>
        <dbReference type="Pfam" id="PF12561"/>
    </source>
</evidence>
<organism evidence="2 3">
    <name type="scientific">Burkholderia oklahomensis</name>
    <dbReference type="NCBI Taxonomy" id="342113"/>
    <lineage>
        <taxon>Bacteria</taxon>
        <taxon>Pseudomonadati</taxon>
        <taxon>Pseudomonadota</taxon>
        <taxon>Betaproteobacteria</taxon>
        <taxon>Burkholderiales</taxon>
        <taxon>Burkholderiaceae</taxon>
        <taxon>Burkholderia</taxon>
        <taxon>pseudomallei group</taxon>
    </lineage>
</organism>
<evidence type="ECO:0000313" key="2">
    <source>
        <dbReference type="EMBL" id="AIO65808.1"/>
    </source>
</evidence>
<keyword evidence="3" id="KW-1185">Reference proteome</keyword>